<dbReference type="EMBL" id="CACSLK010024540">
    <property type="protein sequence ID" value="CAA0823665.1"/>
    <property type="molecule type" value="Genomic_DNA"/>
</dbReference>
<proteinExistence type="predicted"/>
<dbReference type="GO" id="GO:0051082">
    <property type="term" value="F:unfolded protein binding"/>
    <property type="evidence" value="ECO:0007669"/>
    <property type="project" value="TreeGrafter"/>
</dbReference>
<dbReference type="Proteomes" id="UP001153555">
    <property type="component" value="Unassembled WGS sequence"/>
</dbReference>
<organism evidence="2 3">
    <name type="scientific">Striga hermonthica</name>
    <name type="common">Purple witchweed</name>
    <name type="synonym">Buchnera hermonthica</name>
    <dbReference type="NCBI Taxonomy" id="68872"/>
    <lineage>
        <taxon>Eukaryota</taxon>
        <taxon>Viridiplantae</taxon>
        <taxon>Streptophyta</taxon>
        <taxon>Embryophyta</taxon>
        <taxon>Tracheophyta</taxon>
        <taxon>Spermatophyta</taxon>
        <taxon>Magnoliopsida</taxon>
        <taxon>eudicotyledons</taxon>
        <taxon>Gunneridae</taxon>
        <taxon>Pentapetalae</taxon>
        <taxon>asterids</taxon>
        <taxon>lamiids</taxon>
        <taxon>Lamiales</taxon>
        <taxon>Orobanchaceae</taxon>
        <taxon>Buchnereae</taxon>
        <taxon>Striga</taxon>
    </lineage>
</organism>
<dbReference type="AlphaFoldDB" id="A0A9N7RC76"/>
<dbReference type="GO" id="GO:0006457">
    <property type="term" value="P:protein folding"/>
    <property type="evidence" value="ECO:0007669"/>
    <property type="project" value="TreeGrafter"/>
</dbReference>
<protein>
    <submittedName>
        <fullName evidence="2">HSP20-like chaperones superfamily protein</fullName>
    </submittedName>
</protein>
<name>A0A9N7RC76_STRHE</name>
<feature type="compositionally biased region" description="Basic and acidic residues" evidence="1">
    <location>
        <begin position="19"/>
        <end position="37"/>
    </location>
</feature>
<feature type="region of interest" description="Disordered" evidence="1">
    <location>
        <begin position="99"/>
        <end position="126"/>
    </location>
</feature>
<evidence type="ECO:0000313" key="2">
    <source>
        <dbReference type="EMBL" id="CAA0823665.1"/>
    </source>
</evidence>
<dbReference type="PANTHER" id="PTHR12356">
    <property type="entry name" value="NUCLEAR MOVEMENT PROTEIN NUDC"/>
    <property type="match status" value="1"/>
</dbReference>
<dbReference type="Gene3D" id="1.20.5.740">
    <property type="entry name" value="Single helix bin"/>
    <property type="match status" value="1"/>
</dbReference>
<dbReference type="OrthoDB" id="515366at2759"/>
<feature type="compositionally biased region" description="Acidic residues" evidence="1">
    <location>
        <begin position="8"/>
        <end position="18"/>
    </location>
</feature>
<feature type="region of interest" description="Disordered" evidence="1">
    <location>
        <begin position="1"/>
        <end position="37"/>
    </location>
</feature>
<evidence type="ECO:0000256" key="1">
    <source>
        <dbReference type="SAM" id="MobiDB-lite"/>
    </source>
</evidence>
<dbReference type="GO" id="GO:0005737">
    <property type="term" value="C:cytoplasm"/>
    <property type="evidence" value="ECO:0007669"/>
    <property type="project" value="TreeGrafter"/>
</dbReference>
<gene>
    <name evidence="2" type="ORF">SHERM_20812</name>
</gene>
<comment type="caution">
    <text evidence="2">The sequence shown here is derived from an EMBL/GenBank/DDBJ whole genome shotgun (WGS) entry which is preliminary data.</text>
</comment>
<dbReference type="InterPro" id="IPR037898">
    <property type="entry name" value="NudC_fam"/>
</dbReference>
<evidence type="ECO:0000313" key="3">
    <source>
        <dbReference type="Proteomes" id="UP001153555"/>
    </source>
</evidence>
<reference evidence="2" key="1">
    <citation type="submission" date="2019-12" db="EMBL/GenBank/DDBJ databases">
        <authorList>
            <person name="Scholes J."/>
        </authorList>
    </citation>
    <scope>NUCLEOTIDE SEQUENCE</scope>
</reference>
<keyword evidence="3" id="KW-1185">Reference proteome</keyword>
<accession>A0A9N7RC76</accession>
<sequence>MFRASGFEDIESIDEECLDEGREEEREKEKEIKKTTKENKRRLVDASLYSVMEKERIWRRNSWDGRMNEGERKRSFSSDEQNFFSSFLYRRAPPPPLPPLYAVHSPKRDKGQTWSSPIVGQGHLDPYTTDLEQKRLMLQMFQEENPGFDFSQAQFSGGCPDPWTFMGGIRSP</sequence>
<dbReference type="PANTHER" id="PTHR12356:SF18">
    <property type="entry name" value="NUDC DOMAIN-CONTAINING PROTEIN 2"/>
    <property type="match status" value="1"/>
</dbReference>